<keyword evidence="7" id="KW-0460">Magnesium</keyword>
<evidence type="ECO:0000256" key="6">
    <source>
        <dbReference type="ARBA" id="ARBA00022840"/>
    </source>
</evidence>
<dbReference type="Gene3D" id="1.10.3090.10">
    <property type="entry name" value="cca-adding enzyme, domain 2"/>
    <property type="match status" value="1"/>
</dbReference>
<dbReference type="GO" id="GO:0046872">
    <property type="term" value="F:metal ion binding"/>
    <property type="evidence" value="ECO:0007669"/>
    <property type="project" value="UniProtKB-KW"/>
</dbReference>
<name>A0A6C0EPR2_9ZZZZ</name>
<evidence type="ECO:0000259" key="9">
    <source>
        <dbReference type="Pfam" id="PF01743"/>
    </source>
</evidence>
<keyword evidence="2" id="KW-0819">tRNA processing</keyword>
<dbReference type="InterPro" id="IPR002646">
    <property type="entry name" value="PolA_pol_head_dom"/>
</dbReference>
<dbReference type="SUPFAM" id="SSF81891">
    <property type="entry name" value="Poly A polymerase C-terminal region-like"/>
    <property type="match status" value="1"/>
</dbReference>
<keyword evidence="6" id="KW-0067">ATP-binding</keyword>
<dbReference type="Pfam" id="PF01743">
    <property type="entry name" value="PolyA_pol"/>
    <property type="match status" value="1"/>
</dbReference>
<sequence>MQHDEEMGIHGVYIVGGYVRDKFLGVKSKDIDYAVEADSFEAMEKWVGKYGRIFVSKPEYQTIRAFMAGEPRDFVLCRKDGPYSDKRRPDYTVPGTLLDDLARRDFTVNAMALDVNGGLIDPHNGEKDIKSRLLRCVNSPQVRFREDALRMLRAMRFHITKGFVLDKEIIDCLESDEFCDLLSSIAEERIREELTKCFQHSVQKTINFLHDYPKVMSACFAGNLWLLPTSKKN</sequence>
<organism evidence="10">
    <name type="scientific">viral metagenome</name>
    <dbReference type="NCBI Taxonomy" id="1070528"/>
    <lineage>
        <taxon>unclassified sequences</taxon>
        <taxon>metagenomes</taxon>
        <taxon>organismal metagenomes</taxon>
    </lineage>
</organism>
<dbReference type="GO" id="GO:0005524">
    <property type="term" value="F:ATP binding"/>
    <property type="evidence" value="ECO:0007669"/>
    <property type="project" value="UniProtKB-KW"/>
</dbReference>
<evidence type="ECO:0000256" key="8">
    <source>
        <dbReference type="ARBA" id="ARBA00022884"/>
    </source>
</evidence>
<dbReference type="CDD" id="cd05398">
    <property type="entry name" value="NT_ClassII-CCAase"/>
    <property type="match status" value="1"/>
</dbReference>
<keyword evidence="1" id="KW-0808">Transferase</keyword>
<evidence type="ECO:0000256" key="7">
    <source>
        <dbReference type="ARBA" id="ARBA00022842"/>
    </source>
</evidence>
<dbReference type="EMBL" id="MN738876">
    <property type="protein sequence ID" value="QHT29305.1"/>
    <property type="molecule type" value="Genomic_DNA"/>
</dbReference>
<accession>A0A6C0EPR2</accession>
<dbReference type="SUPFAM" id="SSF81301">
    <property type="entry name" value="Nucleotidyltransferase"/>
    <property type="match status" value="1"/>
</dbReference>
<dbReference type="PANTHER" id="PTHR47545">
    <property type="entry name" value="MULTIFUNCTIONAL CCA PROTEIN"/>
    <property type="match status" value="1"/>
</dbReference>
<evidence type="ECO:0000256" key="1">
    <source>
        <dbReference type="ARBA" id="ARBA00022679"/>
    </source>
</evidence>
<keyword evidence="3" id="KW-0548">Nucleotidyltransferase</keyword>
<evidence type="ECO:0000256" key="2">
    <source>
        <dbReference type="ARBA" id="ARBA00022694"/>
    </source>
</evidence>
<dbReference type="GO" id="GO:0008033">
    <property type="term" value="P:tRNA processing"/>
    <property type="evidence" value="ECO:0007669"/>
    <property type="project" value="UniProtKB-KW"/>
</dbReference>
<dbReference type="GO" id="GO:0016779">
    <property type="term" value="F:nucleotidyltransferase activity"/>
    <property type="evidence" value="ECO:0007669"/>
    <property type="project" value="UniProtKB-KW"/>
</dbReference>
<evidence type="ECO:0000256" key="4">
    <source>
        <dbReference type="ARBA" id="ARBA00022723"/>
    </source>
</evidence>
<keyword evidence="5" id="KW-0547">Nucleotide-binding</keyword>
<evidence type="ECO:0000256" key="5">
    <source>
        <dbReference type="ARBA" id="ARBA00022741"/>
    </source>
</evidence>
<feature type="domain" description="Poly A polymerase head" evidence="9">
    <location>
        <begin position="12"/>
        <end position="135"/>
    </location>
</feature>
<protein>
    <recommendedName>
        <fullName evidence="9">Poly A polymerase head domain-containing protein</fullName>
    </recommendedName>
</protein>
<dbReference type="Gene3D" id="3.30.460.10">
    <property type="entry name" value="Beta Polymerase, domain 2"/>
    <property type="match status" value="1"/>
</dbReference>
<keyword evidence="8" id="KW-0694">RNA-binding</keyword>
<reference evidence="10" key="1">
    <citation type="journal article" date="2020" name="Nature">
        <title>Giant virus diversity and host interactions through global metagenomics.</title>
        <authorList>
            <person name="Schulz F."/>
            <person name="Roux S."/>
            <person name="Paez-Espino D."/>
            <person name="Jungbluth S."/>
            <person name="Walsh D.A."/>
            <person name="Denef V.J."/>
            <person name="McMahon K.D."/>
            <person name="Konstantinidis K.T."/>
            <person name="Eloe-Fadrosh E.A."/>
            <person name="Kyrpides N.C."/>
            <person name="Woyke T."/>
        </authorList>
    </citation>
    <scope>NUCLEOTIDE SEQUENCE</scope>
    <source>
        <strain evidence="10">GVMAG-M-3300005589-24</strain>
    </source>
</reference>
<evidence type="ECO:0000256" key="3">
    <source>
        <dbReference type="ARBA" id="ARBA00022695"/>
    </source>
</evidence>
<keyword evidence="4" id="KW-0479">Metal-binding</keyword>
<dbReference type="AlphaFoldDB" id="A0A6C0EPR2"/>
<dbReference type="InterPro" id="IPR043519">
    <property type="entry name" value="NT_sf"/>
</dbReference>
<dbReference type="PANTHER" id="PTHR47545:SF1">
    <property type="entry name" value="MULTIFUNCTIONAL CCA PROTEIN"/>
    <property type="match status" value="1"/>
</dbReference>
<proteinExistence type="predicted"/>
<dbReference type="GO" id="GO:0003723">
    <property type="term" value="F:RNA binding"/>
    <property type="evidence" value="ECO:0007669"/>
    <property type="project" value="UniProtKB-KW"/>
</dbReference>
<dbReference type="InterPro" id="IPR050124">
    <property type="entry name" value="tRNA_CCA-adding_enzyme"/>
</dbReference>
<evidence type="ECO:0000313" key="10">
    <source>
        <dbReference type="EMBL" id="QHT29305.1"/>
    </source>
</evidence>